<dbReference type="InterPro" id="IPR050953">
    <property type="entry name" value="N4_N6_ade-DNA_methylase"/>
</dbReference>
<evidence type="ECO:0000256" key="1">
    <source>
        <dbReference type="ARBA" id="ARBA00011900"/>
    </source>
</evidence>
<dbReference type="Pfam" id="PF20466">
    <property type="entry name" value="MmeI_TRD"/>
    <property type="match status" value="1"/>
</dbReference>
<dbReference type="EC" id="2.1.1.72" evidence="1"/>
<evidence type="ECO:0000256" key="4">
    <source>
        <dbReference type="ARBA" id="ARBA00047942"/>
    </source>
</evidence>
<evidence type="ECO:0000256" key="2">
    <source>
        <dbReference type="ARBA" id="ARBA00022603"/>
    </source>
</evidence>
<dbReference type="Proteomes" id="UP000006415">
    <property type="component" value="Unassembled WGS sequence"/>
</dbReference>
<dbReference type="PANTHER" id="PTHR33841">
    <property type="entry name" value="DNA METHYLTRANSFERASE YEEA-RELATED"/>
    <property type="match status" value="1"/>
</dbReference>
<evidence type="ECO:0000259" key="5">
    <source>
        <dbReference type="Pfam" id="PF20464"/>
    </source>
</evidence>
<dbReference type="HOGENOM" id="CLU_005831_3_0_11"/>
<evidence type="ECO:0000259" key="7">
    <source>
        <dbReference type="Pfam" id="PF20466"/>
    </source>
</evidence>
<feature type="domain" description="MmeI-like target recognition" evidence="7">
    <location>
        <begin position="639"/>
        <end position="847"/>
    </location>
</feature>
<dbReference type="OrthoDB" id="4280289at2"/>
<reference evidence="10 11" key="1">
    <citation type="submission" date="2012-01" db="EMBL/GenBank/DDBJ databases">
        <title>The Genome Sequence of Scardovia wiggsiae F0424.</title>
        <authorList>
            <consortium name="The Broad Institute Genome Sequencing Platform"/>
            <person name="Earl A."/>
            <person name="Ward D."/>
            <person name="Feldgarden M."/>
            <person name="Gevers D."/>
            <person name="Izard J."/>
            <person name="Ganesan A."/>
            <person name="Baranova O.V."/>
            <person name="Blanton J.M."/>
            <person name="Tanner A.C."/>
            <person name="Mathney J."/>
            <person name="Dewhirst F.E."/>
            <person name="Young S.K."/>
            <person name="Zeng Q."/>
            <person name="Gargeya S."/>
            <person name="Fitzgerald M."/>
            <person name="Haas B."/>
            <person name="Abouelleil A."/>
            <person name="Alvarado L."/>
            <person name="Arachchi H.M."/>
            <person name="Berlin A."/>
            <person name="Chapman S.B."/>
            <person name="Gearin G."/>
            <person name="Goldberg J."/>
            <person name="Griggs A."/>
            <person name="Gujja S."/>
            <person name="Hansen M."/>
            <person name="Heiman D."/>
            <person name="Howarth C."/>
            <person name="Larimer J."/>
            <person name="Lui A."/>
            <person name="MacDonald P.J.P."/>
            <person name="McCowen C."/>
            <person name="Montmayeur A."/>
            <person name="Murphy C."/>
            <person name="Neiman D."/>
            <person name="Pearson M."/>
            <person name="Priest M."/>
            <person name="Roberts A."/>
            <person name="Saif S."/>
            <person name="Shea T."/>
            <person name="Sisk P."/>
            <person name="Stolte C."/>
            <person name="Sykes S."/>
            <person name="Wortman J."/>
            <person name="Nusbaum C."/>
            <person name="Birren B."/>
        </authorList>
    </citation>
    <scope>NUCLEOTIDE SEQUENCE [LARGE SCALE GENOMIC DNA]</scope>
    <source>
        <strain evidence="10 11">F0424</strain>
    </source>
</reference>
<dbReference type="Gene3D" id="3.40.50.150">
    <property type="entry name" value="Vaccinia Virus protein VP39"/>
    <property type="match status" value="1"/>
</dbReference>
<dbReference type="Pfam" id="PF20465">
    <property type="entry name" value="MmeI_hel"/>
    <property type="match status" value="1"/>
</dbReference>
<feature type="domain" description="MmeI-like N-terminal" evidence="5">
    <location>
        <begin position="9"/>
        <end position="186"/>
    </location>
</feature>
<dbReference type="EMBL" id="AGZS01000003">
    <property type="protein sequence ID" value="EJD64878.1"/>
    <property type="molecule type" value="Genomic_DNA"/>
</dbReference>
<evidence type="ECO:0000313" key="11">
    <source>
        <dbReference type="Proteomes" id="UP000006415"/>
    </source>
</evidence>
<proteinExistence type="predicted"/>
<evidence type="ECO:0000256" key="3">
    <source>
        <dbReference type="ARBA" id="ARBA00022679"/>
    </source>
</evidence>
<dbReference type="eggNOG" id="COG1002">
    <property type="taxonomic scope" value="Bacteria"/>
</dbReference>
<dbReference type="InterPro" id="IPR046816">
    <property type="entry name" value="MmeI_Mtase"/>
</dbReference>
<dbReference type="PANTHER" id="PTHR33841:SF1">
    <property type="entry name" value="DNA METHYLTRANSFERASE A"/>
    <property type="match status" value="1"/>
</dbReference>
<comment type="catalytic activity">
    <reaction evidence="4">
        <text>a 2'-deoxyadenosine in DNA + S-adenosyl-L-methionine = an N(6)-methyl-2'-deoxyadenosine in DNA + S-adenosyl-L-homocysteine + H(+)</text>
        <dbReference type="Rhea" id="RHEA:15197"/>
        <dbReference type="Rhea" id="RHEA-COMP:12418"/>
        <dbReference type="Rhea" id="RHEA-COMP:12419"/>
        <dbReference type="ChEBI" id="CHEBI:15378"/>
        <dbReference type="ChEBI" id="CHEBI:57856"/>
        <dbReference type="ChEBI" id="CHEBI:59789"/>
        <dbReference type="ChEBI" id="CHEBI:90615"/>
        <dbReference type="ChEBI" id="CHEBI:90616"/>
        <dbReference type="EC" id="2.1.1.72"/>
    </reaction>
</comment>
<dbReference type="InterPro" id="IPR029063">
    <property type="entry name" value="SAM-dependent_MTases_sf"/>
</dbReference>
<sequence>MASQLEIKTIEEFINRWQGHGDEKQETQRFWIDLLQNVLHQDKVTETTLFEHKTSANGYIDVWVPNARFLVEQKSAGINLDKPEIRQNTPVTPIEQALRYANSLRPSQKPAIICTCNFEKFRFYDLEQDPAAKSPIDEFTLKELKTHIDTLHQIFSETNSKLVVQQKLSENAGLLVANLHKSIAKQYGDFDDKGIRRSLATLTVRLVFCMYAEDSGLFQPDSFTNYIKETPAPQLRRALIELFTVLDTKPENRDRYLEPFLKIFPYVNGGLFSDSIAIPPLTEDIRNAILNASETFQWHDISPVIFGSLMEETLSHTERRRGGMHYTSVENIHRLIDPLFLDDLKQQFSNIENNNALTARQKVNRFTEYQNMLASLKFLDPACGSGNFLTETYIQLRQLENRALQYILKDQGMFDLGGSESPIKVSIDQFHGIEINDFAVQVAKTALWIAEQQALDATEAIGGQALPHLPLHDSGNIVEANAVRYDWNDLLPAEECSYIMGNPPFIGHSQKTKRISEELRDICGVKDVDYVAAWLHKSSAYLHKNSSASFAFVSTNSITQGAQVTPVFKPLFDSGYRIHFAHQTFRWNAQSTDNANVHVVIVGLTKRVISKAKLYSYTNISGTPQIRIVDKINAYLISAPNIFITARSQKNGTRNTNLDIAVFGSMPVDGGNLLINTQSEYDEITQDPVAYKYTKRYVNSKELINNINRWCFWLVDAEPSEIRNSSILALRVSRCKEFREASPKTGDAYKNRHTPWLFRDNHQPSSNYICIPSVFSEHREYATCAYLSKEYITGNACFVCPDPKGLTFSIIESKMFMVWQKTIGGRLKSDCRFSNTLVWNNLPLPPLSEEMKQQLILAGKNVLEARKNHPGQSLADIYDPNFMPQDLRKAHLALDKVADVAFGAKQLCTSDDERLEILFRSYAQLTNN</sequence>
<feature type="domain" description="MmeI-like helicase spacer" evidence="6">
    <location>
        <begin position="198"/>
        <end position="272"/>
    </location>
</feature>
<dbReference type="SUPFAM" id="SSF53335">
    <property type="entry name" value="S-adenosyl-L-methionine-dependent methyltransferases"/>
    <property type="match status" value="1"/>
</dbReference>
<dbReference type="GO" id="GO:0032259">
    <property type="term" value="P:methylation"/>
    <property type="evidence" value="ECO:0007669"/>
    <property type="project" value="UniProtKB-KW"/>
</dbReference>
<organism evidence="10 11">
    <name type="scientific">Scardovia wiggsiae F0424</name>
    <dbReference type="NCBI Taxonomy" id="857290"/>
    <lineage>
        <taxon>Bacteria</taxon>
        <taxon>Bacillati</taxon>
        <taxon>Actinomycetota</taxon>
        <taxon>Actinomycetes</taxon>
        <taxon>Bifidobacteriales</taxon>
        <taxon>Bifidobacteriaceae</taxon>
        <taxon>Scardovia</taxon>
    </lineage>
</organism>
<dbReference type="Pfam" id="PF20473">
    <property type="entry name" value="MmeI_Mtase"/>
    <property type="match status" value="1"/>
</dbReference>
<evidence type="ECO:0000313" key="10">
    <source>
        <dbReference type="EMBL" id="EJD64878.1"/>
    </source>
</evidence>
<comment type="caution">
    <text evidence="10">The sequence shown here is derived from an EMBL/GenBank/DDBJ whole genome shotgun (WGS) entry which is preliminary data.</text>
</comment>
<evidence type="ECO:0000259" key="6">
    <source>
        <dbReference type="Pfam" id="PF20465"/>
    </source>
</evidence>
<dbReference type="GO" id="GO:0009007">
    <property type="term" value="F:site-specific DNA-methyltransferase (adenine-specific) activity"/>
    <property type="evidence" value="ECO:0007669"/>
    <property type="project" value="UniProtKB-EC"/>
</dbReference>
<evidence type="ECO:0000259" key="8">
    <source>
        <dbReference type="Pfam" id="PF20467"/>
    </source>
</evidence>
<evidence type="ECO:0000259" key="9">
    <source>
        <dbReference type="Pfam" id="PF20473"/>
    </source>
</evidence>
<dbReference type="InterPro" id="IPR046818">
    <property type="entry name" value="MmeI_C"/>
</dbReference>
<dbReference type="InterPro" id="IPR046817">
    <property type="entry name" value="MmeI_N"/>
</dbReference>
<dbReference type="Pfam" id="PF20467">
    <property type="entry name" value="MmeI_C"/>
    <property type="match status" value="1"/>
</dbReference>
<dbReference type="Pfam" id="PF20464">
    <property type="entry name" value="MmeI_N"/>
    <property type="match status" value="1"/>
</dbReference>
<keyword evidence="2" id="KW-0489">Methyltransferase</keyword>
<feature type="domain" description="MmeI-like C-terminal" evidence="8">
    <location>
        <begin position="851"/>
        <end position="927"/>
    </location>
</feature>
<keyword evidence="3" id="KW-0808">Transferase</keyword>
<dbReference type="RefSeq" id="WP_007147817.1">
    <property type="nucleotide sequence ID" value="NZ_AKCI01000001.1"/>
</dbReference>
<keyword evidence="11" id="KW-1185">Reference proteome</keyword>
<accession>J0DF14</accession>
<gene>
    <name evidence="10" type="ORF">HMPREF9156_00753</name>
</gene>
<dbReference type="AlphaFoldDB" id="J0DF14"/>
<dbReference type="InterPro" id="IPR046820">
    <property type="entry name" value="MmeI_TRD"/>
</dbReference>
<dbReference type="InterPro" id="IPR046819">
    <property type="entry name" value="MmeI_hel"/>
</dbReference>
<protein>
    <recommendedName>
        <fullName evidence="1">site-specific DNA-methyltransferase (adenine-specific)</fullName>
        <ecNumber evidence="1">2.1.1.72</ecNumber>
    </recommendedName>
</protein>
<feature type="domain" description="MmeI-like DNA-methyltransferase" evidence="9">
    <location>
        <begin position="360"/>
        <end position="615"/>
    </location>
</feature>
<dbReference type="STRING" id="857290.HMPREF9156_00753"/>
<name>J0DF14_9BIFI</name>